<accession>A0ABT4X7Q4</accession>
<evidence type="ECO:0000313" key="1">
    <source>
        <dbReference type="EMBL" id="MDA7028122.1"/>
    </source>
</evidence>
<dbReference type="EMBL" id="JAQKAB010000012">
    <property type="protein sequence ID" value="MDA7028122.1"/>
    <property type="molecule type" value="Genomic_DNA"/>
</dbReference>
<name>A0ABT4X7Q4_9BACI</name>
<proteinExistence type="predicted"/>
<dbReference type="RefSeq" id="WP_271341933.1">
    <property type="nucleotide sequence ID" value="NZ_JAQKAB010000012.1"/>
</dbReference>
<protein>
    <submittedName>
        <fullName evidence="1">L-2-amino-thiazoline-4-carboxylic acid hydrolase</fullName>
    </submittedName>
</protein>
<evidence type="ECO:0000313" key="2">
    <source>
        <dbReference type="Proteomes" id="UP001211894"/>
    </source>
</evidence>
<gene>
    <name evidence="1" type="ORF">PJ311_16230</name>
</gene>
<dbReference type="Proteomes" id="UP001211894">
    <property type="component" value="Unassembled WGS sequence"/>
</dbReference>
<organism evidence="1 2">
    <name type="scientific">Bacillus changyiensis</name>
    <dbReference type="NCBI Taxonomy" id="3004103"/>
    <lineage>
        <taxon>Bacteria</taxon>
        <taxon>Bacillati</taxon>
        <taxon>Bacillota</taxon>
        <taxon>Bacilli</taxon>
        <taxon>Bacillales</taxon>
        <taxon>Bacillaceae</taxon>
        <taxon>Bacillus</taxon>
    </lineage>
</organism>
<keyword evidence="2" id="KW-1185">Reference proteome</keyword>
<reference evidence="1 2" key="1">
    <citation type="submission" date="2023-01" db="EMBL/GenBank/DDBJ databases">
        <title>Bacillus changyiensis sp. nov., isolated from a coastal deposit.</title>
        <authorList>
            <person name="Xiao G."/>
            <person name="Lai Q."/>
            <person name="Hu Z."/>
            <person name="Shao Z."/>
        </authorList>
    </citation>
    <scope>NUCLEOTIDE SEQUENCE [LARGE SCALE GENOMIC DNA]</scope>
    <source>
        <strain evidence="1 2">CLL-7-23</strain>
    </source>
</reference>
<keyword evidence="1" id="KW-0378">Hydrolase</keyword>
<comment type="caution">
    <text evidence="1">The sequence shown here is derived from an EMBL/GenBank/DDBJ whole genome shotgun (WGS) entry which is preliminary data.</text>
</comment>
<sequence length="232" mass="26934">MKKATYDKAKLMKSFDKYFNLAEQRLQTKYGKTEARNITAQVRNEFETLIPKIPYIGGRKNMFTPVMIINGWIIALYRVIKSKGGTVEDVIQISHEASDDFFKSLSPWVAKIIGHLVFTKLSIHYMQKQAKRSQKKIYTEDFVYTCSINQKVHETEVELEFTECAVQKYYEAEGAEELKPYCNFFDPIYSKRFGMGVQAEHTFGLGCETCKLNYNNRRETKTPANLADIVKR</sequence>
<dbReference type="Pfam" id="PF14196">
    <property type="entry name" value="ATC_hydrolase"/>
    <property type="match status" value="1"/>
</dbReference>
<dbReference type="GO" id="GO:0016787">
    <property type="term" value="F:hydrolase activity"/>
    <property type="evidence" value="ECO:0007669"/>
    <property type="project" value="UniProtKB-KW"/>
</dbReference>
<dbReference type="InterPro" id="IPR026002">
    <property type="entry name" value="ATC_hydrolase-like"/>
</dbReference>